<dbReference type="EMBL" id="CAJNNW010037639">
    <property type="protein sequence ID" value="CAE8743413.1"/>
    <property type="molecule type" value="Genomic_DNA"/>
</dbReference>
<dbReference type="InterPro" id="IPR018247">
    <property type="entry name" value="EF_Hand_1_Ca_BS"/>
</dbReference>
<feature type="domain" description="EF-hand" evidence="2">
    <location>
        <begin position="113"/>
        <end position="134"/>
    </location>
</feature>
<reference evidence="3" key="1">
    <citation type="submission" date="2021-02" db="EMBL/GenBank/DDBJ databases">
        <authorList>
            <person name="Dougan E. K."/>
            <person name="Rhodes N."/>
            <person name="Thang M."/>
            <person name="Chan C."/>
        </authorList>
    </citation>
    <scope>NUCLEOTIDE SEQUENCE</scope>
</reference>
<feature type="region of interest" description="Disordered" evidence="1">
    <location>
        <begin position="89"/>
        <end position="112"/>
    </location>
</feature>
<dbReference type="Proteomes" id="UP000626109">
    <property type="component" value="Unassembled WGS sequence"/>
</dbReference>
<evidence type="ECO:0000256" key="1">
    <source>
        <dbReference type="SAM" id="MobiDB-lite"/>
    </source>
</evidence>
<dbReference type="InterPro" id="IPR002048">
    <property type="entry name" value="EF_hand_dom"/>
</dbReference>
<dbReference type="GO" id="GO:0005509">
    <property type="term" value="F:calcium ion binding"/>
    <property type="evidence" value="ECO:0007669"/>
    <property type="project" value="InterPro"/>
</dbReference>
<feature type="compositionally biased region" description="Basic and acidic residues" evidence="1">
    <location>
        <begin position="89"/>
        <end position="105"/>
    </location>
</feature>
<name>A0A813M130_POLGL</name>
<dbReference type="Gene3D" id="1.10.238.10">
    <property type="entry name" value="EF-hand"/>
    <property type="match status" value="1"/>
</dbReference>
<comment type="caution">
    <text evidence="3">The sequence shown here is derived from an EMBL/GenBank/DDBJ whole genome shotgun (WGS) entry which is preliminary data.</text>
</comment>
<organism evidence="3 4">
    <name type="scientific">Polarella glacialis</name>
    <name type="common">Dinoflagellate</name>
    <dbReference type="NCBI Taxonomy" id="89957"/>
    <lineage>
        <taxon>Eukaryota</taxon>
        <taxon>Sar</taxon>
        <taxon>Alveolata</taxon>
        <taxon>Dinophyceae</taxon>
        <taxon>Suessiales</taxon>
        <taxon>Suessiaceae</taxon>
        <taxon>Polarella</taxon>
    </lineage>
</organism>
<sequence length="220" mass="24458">MDNIRESTACRGFQYERAITREEVVTGVAEAVQEGVYEAQVTGMRQYCLPSYEVEVSQVITEESVSRELAHVRTVNLRPDEVREWEAREVSHLSSRRGEEQRSREAPCGGRSDLFSMLDQNHDGVISREEFQMLGLEPSACGRSATTAASSHSLPTQMLYTQQMATQPLHQGHCQSVQWGSHGLPPASMGQEPAVAYGSATLPHPAAHTHFARMPGMQFR</sequence>
<evidence type="ECO:0000313" key="4">
    <source>
        <dbReference type="Proteomes" id="UP000626109"/>
    </source>
</evidence>
<gene>
    <name evidence="3" type="ORF">PGLA2088_LOCUS51387</name>
</gene>
<proteinExistence type="predicted"/>
<evidence type="ECO:0000259" key="2">
    <source>
        <dbReference type="Pfam" id="PF13202"/>
    </source>
</evidence>
<evidence type="ECO:0000313" key="3">
    <source>
        <dbReference type="EMBL" id="CAE8743413.1"/>
    </source>
</evidence>
<dbReference type="PROSITE" id="PS00018">
    <property type="entry name" value="EF_HAND_1"/>
    <property type="match status" value="1"/>
</dbReference>
<accession>A0A813M130</accession>
<dbReference type="Pfam" id="PF13202">
    <property type="entry name" value="EF-hand_5"/>
    <property type="match status" value="1"/>
</dbReference>
<protein>
    <recommendedName>
        <fullName evidence="2">EF-hand domain-containing protein</fullName>
    </recommendedName>
</protein>
<dbReference type="AlphaFoldDB" id="A0A813M130"/>